<feature type="compositionally biased region" description="Gly residues" evidence="1">
    <location>
        <begin position="62"/>
        <end position="76"/>
    </location>
</feature>
<evidence type="ECO:0000256" key="1">
    <source>
        <dbReference type="SAM" id="MobiDB-lite"/>
    </source>
</evidence>
<comment type="caution">
    <text evidence="2">The sequence shown here is derived from an EMBL/GenBank/DDBJ whole genome shotgun (WGS) entry which is preliminary data.</text>
</comment>
<feature type="compositionally biased region" description="Basic residues" evidence="1">
    <location>
        <begin position="225"/>
        <end position="234"/>
    </location>
</feature>
<sequence>MILFFHYLCTGSNLSSWVIHQSSTITTTSPLQCDTSYSQKRPVPRSVRGAARGPRGGRGRGEAGGGGGGGGGGGRPGEPERAGRAPGAGRAGGAEGGGPLGGRAGRPGRGRRARARRPEEGAGRREEGRSRSRSRSRPAGRGRWRRDRLRELQLPCGLRNSRGVCRGDAIMASVLAREAAALRRRRESLPEALRPAPSAQAPHAGRAGPGDRARGRGLPLQASRARLRRRRRPPSMRTRPPAAPRLGPGIFPFPARAPSPR</sequence>
<feature type="compositionally biased region" description="Basic residues" evidence="1">
    <location>
        <begin position="106"/>
        <end position="115"/>
    </location>
</feature>
<proteinExistence type="predicted"/>
<feature type="region of interest" description="Disordered" evidence="1">
    <location>
        <begin position="190"/>
        <end position="261"/>
    </location>
</feature>
<gene>
    <name evidence="2" type="ORF">NYPRO_LOCUS22045</name>
</gene>
<name>A0A811ZKM3_NYCPR</name>
<keyword evidence="3" id="KW-1185">Reference proteome</keyword>
<accession>A0A811ZKM3</accession>
<organism evidence="2 3">
    <name type="scientific">Nyctereutes procyonoides</name>
    <name type="common">Raccoon dog</name>
    <name type="synonym">Canis procyonoides</name>
    <dbReference type="NCBI Taxonomy" id="34880"/>
    <lineage>
        <taxon>Eukaryota</taxon>
        <taxon>Metazoa</taxon>
        <taxon>Chordata</taxon>
        <taxon>Craniata</taxon>
        <taxon>Vertebrata</taxon>
        <taxon>Euteleostomi</taxon>
        <taxon>Mammalia</taxon>
        <taxon>Eutheria</taxon>
        <taxon>Laurasiatheria</taxon>
        <taxon>Carnivora</taxon>
        <taxon>Caniformia</taxon>
        <taxon>Canidae</taxon>
        <taxon>Nyctereutes</taxon>
    </lineage>
</organism>
<evidence type="ECO:0000313" key="2">
    <source>
        <dbReference type="EMBL" id="CAD7689251.1"/>
    </source>
</evidence>
<feature type="compositionally biased region" description="Polar residues" evidence="1">
    <location>
        <begin position="26"/>
        <end position="39"/>
    </location>
</feature>
<dbReference type="EMBL" id="CAJHUB010000769">
    <property type="protein sequence ID" value="CAD7689251.1"/>
    <property type="molecule type" value="Genomic_DNA"/>
</dbReference>
<dbReference type="Proteomes" id="UP000645828">
    <property type="component" value="Unassembled WGS sequence"/>
</dbReference>
<feature type="compositionally biased region" description="Basic and acidic residues" evidence="1">
    <location>
        <begin position="116"/>
        <end position="130"/>
    </location>
</feature>
<feature type="compositionally biased region" description="Gly residues" evidence="1">
    <location>
        <begin position="89"/>
        <end position="105"/>
    </location>
</feature>
<evidence type="ECO:0000313" key="3">
    <source>
        <dbReference type="Proteomes" id="UP000645828"/>
    </source>
</evidence>
<reference evidence="2" key="1">
    <citation type="submission" date="2020-12" db="EMBL/GenBank/DDBJ databases">
        <authorList>
            <consortium name="Molecular Ecology Group"/>
        </authorList>
    </citation>
    <scope>NUCLEOTIDE SEQUENCE</scope>
    <source>
        <strain evidence="2">TBG_1078</strain>
    </source>
</reference>
<feature type="compositionally biased region" description="Basic residues" evidence="1">
    <location>
        <begin position="131"/>
        <end position="146"/>
    </location>
</feature>
<protein>
    <submittedName>
        <fullName evidence="2">(raccoon dog) hypothetical protein</fullName>
    </submittedName>
</protein>
<dbReference type="AlphaFoldDB" id="A0A811ZKM3"/>
<feature type="compositionally biased region" description="Low complexity" evidence="1">
    <location>
        <begin position="190"/>
        <end position="206"/>
    </location>
</feature>
<feature type="region of interest" description="Disordered" evidence="1">
    <location>
        <begin position="26"/>
        <end position="146"/>
    </location>
</feature>